<keyword evidence="1" id="KW-1133">Transmembrane helix</keyword>
<feature type="transmembrane region" description="Helical" evidence="1">
    <location>
        <begin position="145"/>
        <end position="174"/>
    </location>
</feature>
<organism evidence="2 3">
    <name type="scientific">Gluconacetobacter dulcium</name>
    <dbReference type="NCBI Taxonomy" id="2729096"/>
    <lineage>
        <taxon>Bacteria</taxon>
        <taxon>Pseudomonadati</taxon>
        <taxon>Pseudomonadota</taxon>
        <taxon>Alphaproteobacteria</taxon>
        <taxon>Acetobacterales</taxon>
        <taxon>Acetobacteraceae</taxon>
        <taxon>Gluconacetobacter</taxon>
    </lineage>
</organism>
<dbReference type="Proteomes" id="UP000530320">
    <property type="component" value="Unassembled WGS sequence"/>
</dbReference>
<dbReference type="EMBL" id="JABEQP010000003">
    <property type="protein sequence ID" value="MBB2197008.1"/>
    <property type="molecule type" value="Genomic_DNA"/>
</dbReference>
<feature type="transmembrane region" description="Helical" evidence="1">
    <location>
        <begin position="195"/>
        <end position="219"/>
    </location>
</feature>
<dbReference type="InterPro" id="IPR005625">
    <property type="entry name" value="PepSY-ass_TM"/>
</dbReference>
<dbReference type="PANTHER" id="PTHR34219:SF3">
    <property type="entry name" value="BLL7967 PROTEIN"/>
    <property type="match status" value="1"/>
</dbReference>
<dbReference type="PANTHER" id="PTHR34219">
    <property type="entry name" value="IRON-REGULATED INNER MEMBRANE PROTEIN-RELATED"/>
    <property type="match status" value="1"/>
</dbReference>
<dbReference type="AlphaFoldDB" id="A0A7W4JYF5"/>
<proteinExistence type="predicted"/>
<accession>A0A7W4JYF5</accession>
<comment type="caution">
    <text evidence="2">The sequence shown here is derived from an EMBL/GenBank/DDBJ whole genome shotgun (WGS) entry which is preliminary data.</text>
</comment>
<evidence type="ECO:0000313" key="3">
    <source>
        <dbReference type="Proteomes" id="UP000530320"/>
    </source>
</evidence>
<evidence type="ECO:0000313" key="2">
    <source>
        <dbReference type="EMBL" id="MBB2197008.1"/>
    </source>
</evidence>
<protein>
    <submittedName>
        <fullName evidence="2">PepSY domain-containing protein</fullName>
    </submittedName>
</protein>
<feature type="transmembrane region" description="Helical" evidence="1">
    <location>
        <begin position="346"/>
        <end position="367"/>
    </location>
</feature>
<dbReference type="Pfam" id="PF03929">
    <property type="entry name" value="PepSY_TM"/>
    <property type="match status" value="1"/>
</dbReference>
<reference evidence="2 3" key="1">
    <citation type="submission" date="2020-04" db="EMBL/GenBank/DDBJ databases">
        <title>Description of novel Gluconacetobacter.</title>
        <authorList>
            <person name="Sombolestani A."/>
        </authorList>
    </citation>
    <scope>NUCLEOTIDE SEQUENCE [LARGE SCALE GENOMIC DNA]</scope>
    <source>
        <strain evidence="2 3">LMG 22058</strain>
    </source>
</reference>
<evidence type="ECO:0000256" key="1">
    <source>
        <dbReference type="SAM" id="Phobius"/>
    </source>
</evidence>
<keyword evidence="1" id="KW-0812">Transmembrane</keyword>
<keyword evidence="1" id="KW-0472">Membrane</keyword>
<gene>
    <name evidence="2" type="ORF">HLH44_05950</name>
</gene>
<sequence length="403" mass="44106">MSASVLRRWFAVHKWTSLISTLFLLVICLTGLPLVFQDEIGDWLDDSAPYAQVAADAPRVSLDRVLAVARQHYPGQVATSVFVDDDEPQILVGMAPSWDRYNSDPATGHVLKFDAHTGVILRDDAAPAGRAVGFLPLMLHLHKDLFAGLAGTLFLGLMGLFFVLAIVSGVVLYGPFMKRLRFGAVRTGRAARLRWLDLHNLLGIVLTVWMGVVGLTGAMNELSQPLFAMWQVSTARTLLLPWQGRPVPAVQDLTSLDAAFQAVQETVPDMRVMSAVFPGSRFGSPYHYLVWTKGKTPLTGRLFTPVLVDARTGGVTAAVPMPWYLRALEISRPLHFGDYGGTPMKILWVCLDLGTIGVLVTGLILWFGRRRVAADTRLRTPGFDIDETLPSVREAPAPVAAPT</sequence>
<dbReference type="RefSeq" id="WP_183008503.1">
    <property type="nucleotide sequence ID" value="NZ_JABEQP010000003.1"/>
</dbReference>
<name>A0A7W4JYF5_9PROT</name>